<dbReference type="Gene3D" id="1.10.3720.10">
    <property type="entry name" value="MetI-like"/>
    <property type="match status" value="1"/>
</dbReference>
<dbReference type="PANTHER" id="PTHR30151:SF40">
    <property type="entry name" value="TRANSPORT SYSTEM INTEGRAL MEMBRANE PROTEIN"/>
    <property type="match status" value="1"/>
</dbReference>
<comment type="similarity">
    <text evidence="7">Belongs to the binding-protein-dependent transport system permease family.</text>
</comment>
<feature type="transmembrane region" description="Helical" evidence="7">
    <location>
        <begin position="133"/>
        <end position="154"/>
    </location>
</feature>
<feature type="transmembrane region" description="Helical" evidence="7">
    <location>
        <begin position="160"/>
        <end position="180"/>
    </location>
</feature>
<gene>
    <name evidence="9" type="ORF">ATL42_1801</name>
</gene>
<evidence type="ECO:0000259" key="8">
    <source>
        <dbReference type="PROSITE" id="PS50928"/>
    </source>
</evidence>
<dbReference type="PROSITE" id="PS50928">
    <property type="entry name" value="ABC_TM1"/>
    <property type="match status" value="1"/>
</dbReference>
<dbReference type="OrthoDB" id="9796361at2"/>
<dbReference type="PANTHER" id="PTHR30151">
    <property type="entry name" value="ALKANE SULFONATE ABC TRANSPORTER-RELATED, MEMBRANE SUBUNIT"/>
    <property type="match status" value="1"/>
</dbReference>
<evidence type="ECO:0000256" key="1">
    <source>
        <dbReference type="ARBA" id="ARBA00004651"/>
    </source>
</evidence>
<evidence type="ECO:0000256" key="7">
    <source>
        <dbReference type="RuleBase" id="RU363032"/>
    </source>
</evidence>
<evidence type="ECO:0000313" key="10">
    <source>
        <dbReference type="Proteomes" id="UP000225548"/>
    </source>
</evidence>
<comment type="subcellular location">
    <subcellularLocation>
        <location evidence="1 7">Cell membrane</location>
        <topology evidence="1 7">Multi-pass membrane protein</topology>
    </subcellularLocation>
</comment>
<dbReference type="InterPro" id="IPR035906">
    <property type="entry name" value="MetI-like_sf"/>
</dbReference>
<evidence type="ECO:0000256" key="5">
    <source>
        <dbReference type="ARBA" id="ARBA00022989"/>
    </source>
</evidence>
<keyword evidence="10" id="KW-1185">Reference proteome</keyword>
<keyword evidence="3" id="KW-1003">Cell membrane</keyword>
<feature type="transmembrane region" description="Helical" evidence="7">
    <location>
        <begin position="43"/>
        <end position="64"/>
    </location>
</feature>
<protein>
    <submittedName>
        <fullName evidence="9">NitT/TauT family transport system permease protein</fullName>
    </submittedName>
</protein>
<name>A0A2A9E4C7_9MICO</name>
<evidence type="ECO:0000256" key="6">
    <source>
        <dbReference type="ARBA" id="ARBA00023136"/>
    </source>
</evidence>
<keyword evidence="2 7" id="KW-0813">Transport</keyword>
<keyword evidence="6 7" id="KW-0472">Membrane</keyword>
<evidence type="ECO:0000256" key="2">
    <source>
        <dbReference type="ARBA" id="ARBA00022448"/>
    </source>
</evidence>
<accession>A0A2A9E4C7</accession>
<dbReference type="EMBL" id="PDJG01000001">
    <property type="protein sequence ID" value="PFG33907.1"/>
    <property type="molecule type" value="Genomic_DNA"/>
</dbReference>
<feature type="transmembrane region" description="Helical" evidence="7">
    <location>
        <begin position="103"/>
        <end position="121"/>
    </location>
</feature>
<keyword evidence="5 7" id="KW-1133">Transmembrane helix</keyword>
<dbReference type="RefSeq" id="WP_098455036.1">
    <property type="nucleotide sequence ID" value="NZ_PDJG01000001.1"/>
</dbReference>
<evidence type="ECO:0000256" key="4">
    <source>
        <dbReference type="ARBA" id="ARBA00022692"/>
    </source>
</evidence>
<feature type="transmembrane region" description="Helical" evidence="7">
    <location>
        <begin position="261"/>
        <end position="281"/>
    </location>
</feature>
<evidence type="ECO:0000256" key="3">
    <source>
        <dbReference type="ARBA" id="ARBA00022475"/>
    </source>
</evidence>
<dbReference type="AlphaFoldDB" id="A0A2A9E4C7"/>
<dbReference type="Pfam" id="PF00528">
    <property type="entry name" value="BPD_transp_1"/>
    <property type="match status" value="1"/>
</dbReference>
<dbReference type="GO" id="GO:0055085">
    <property type="term" value="P:transmembrane transport"/>
    <property type="evidence" value="ECO:0007669"/>
    <property type="project" value="InterPro"/>
</dbReference>
<feature type="domain" description="ABC transmembrane type-1" evidence="8">
    <location>
        <begin position="95"/>
        <end position="279"/>
    </location>
</feature>
<sequence length="299" mass="31745">MPSSTTVPTPSTDENLSSLEAGLDALQTSTRARTTSVRKGLRALLPLAIAVSVLLLAWEVAFRLGPQDVTRFPPPALVGLTFLHLWSDDTVVEALATSVQRGAVGFVLAALIGTPLGIVVARVRWIRSSFGPLITGLQVLPSVAWVPAAVIWFGLSDVTIYTVILLGAVPSIINGIVAGVDQVPPLYKRVGLVLGANQVELVRHVILPAALPGYLAGLKQGWAFSWRSLMAAELIAVGGDIGFGLGQLLQQGRDLGDMSRIFVGIILILVVGIAVELLFFAPVERVVMRRRGLAVDADR</sequence>
<dbReference type="GO" id="GO:0005886">
    <property type="term" value="C:plasma membrane"/>
    <property type="evidence" value="ECO:0007669"/>
    <property type="project" value="UniProtKB-SubCell"/>
</dbReference>
<comment type="caution">
    <text evidence="9">The sequence shown here is derived from an EMBL/GenBank/DDBJ whole genome shotgun (WGS) entry which is preliminary data.</text>
</comment>
<dbReference type="SUPFAM" id="SSF161098">
    <property type="entry name" value="MetI-like"/>
    <property type="match status" value="1"/>
</dbReference>
<dbReference type="Proteomes" id="UP000225548">
    <property type="component" value="Unassembled WGS sequence"/>
</dbReference>
<organism evidence="9 10">
    <name type="scientific">Sanguibacter antarcticus</name>
    <dbReference type="NCBI Taxonomy" id="372484"/>
    <lineage>
        <taxon>Bacteria</taxon>
        <taxon>Bacillati</taxon>
        <taxon>Actinomycetota</taxon>
        <taxon>Actinomycetes</taxon>
        <taxon>Micrococcales</taxon>
        <taxon>Sanguibacteraceae</taxon>
        <taxon>Sanguibacter</taxon>
    </lineage>
</organism>
<feature type="transmembrane region" description="Helical" evidence="7">
    <location>
        <begin position="229"/>
        <end position="249"/>
    </location>
</feature>
<dbReference type="CDD" id="cd06261">
    <property type="entry name" value="TM_PBP2"/>
    <property type="match status" value="1"/>
</dbReference>
<reference evidence="9 10" key="1">
    <citation type="submission" date="2017-10" db="EMBL/GenBank/DDBJ databases">
        <title>Sequencing the genomes of 1000 actinobacteria strains.</title>
        <authorList>
            <person name="Klenk H.-P."/>
        </authorList>
    </citation>
    <scope>NUCLEOTIDE SEQUENCE [LARGE SCALE GENOMIC DNA]</scope>
    <source>
        <strain evidence="9 10">DSM 18966</strain>
    </source>
</reference>
<proteinExistence type="inferred from homology"/>
<keyword evidence="4 7" id="KW-0812">Transmembrane</keyword>
<evidence type="ECO:0000313" key="9">
    <source>
        <dbReference type="EMBL" id="PFG33907.1"/>
    </source>
</evidence>
<dbReference type="InterPro" id="IPR000515">
    <property type="entry name" value="MetI-like"/>
</dbReference>